<sequence>MTVDLPAPTSHRDAPPLVDVDALIRDLTARVDGEIRFDTGSRAAYATTGSNYRQVPIGVVVPRTVEAGAEAVAVCREHDAPVLSRGGGTSLAGQCCNVAVVIDWTKYCNRVLEVDADARTAVVEPGIVLDVLNARLSEEAGLIFGPKPSTHGQCAIGGMIGNNSCGSTAQAYGKTVDNVVRLEVLTYDGCRMWVGATSEEECERIIAAGGRRAEIYRGLRELRDRHAMAVRRRFPDIPRRVSGYNLDSLLPENGFDLAGALVGSEGTLVTVLRAELRLVSEPAAKALVLCGYPDIFTAADAVPEVAEHRPFALEGMDDKLIGYERRKHLNPEALKWLPEGSGWLMVQFGGDDRDEACEQARGFMDAVSGSEHAPTTRFYDDPAEQEQLWQVREAGLGATARVPAEADTWEGWEDSAVPPERFGDYLRDLHALMEEFDYAERSSLYGHFGHGCLHTRIPFDLITTEGIANYRAFVERAADLVVSYGGSFSGEHGDGQSRAELWPKMFGEELMPAFAEFKRIFDPKDRMNPGKLIAPDGDGPNRLDENLRLGTDYRPATPDTYFGYPHDDGSVARAALRCVSVGKCRQESGGVMCPSYRVTREEEHSTRGRARLLFEMLRGDAIGDGWRSREVNDALDLCLACKGCKTDCPVNVDMATYKAEFLAHHYAGRLRPAAHYAMGWLPVWARAASLAPGAVNALSGRPSLARAGKRIGGVARERPIPAFSPVRFSDAFRRRGPRGDGERGEVVLWPDTFTDNFHPAVGAAAVRILESAGFRVRVPRRTLCCGLTWISTGQLGTARRVLQRTVTALRDDIRSGTPIVGLEPSCTSVFRADAPELFPHDRDVDRLRNQTFTLAEFLNRRAPDWEPPRLERAAVAQPHCHQHAVLGFDEDAALLERTGAQVDVLDAGCCGLAGNFGFEDGHYAVSMACAEDGLLPAVRGADPEAFVLADGFSCRTQIEHAGVGREAVHLAEALDLALRGAAPRRAPERAATRFAPPRRAPRYDLQELREEAMEAGRPRRSGTHTGRAHS</sequence>
<comment type="cofactor">
    <cofactor evidence="1">
        <name>FAD</name>
        <dbReference type="ChEBI" id="CHEBI:57692"/>
    </cofactor>
</comment>
<feature type="region of interest" description="Disordered" evidence="8">
    <location>
        <begin position="985"/>
        <end position="1030"/>
    </location>
</feature>
<organism evidence="10 11">
    <name type="scientific">Spinactinospora alkalitolerans</name>
    <dbReference type="NCBI Taxonomy" id="687207"/>
    <lineage>
        <taxon>Bacteria</taxon>
        <taxon>Bacillati</taxon>
        <taxon>Actinomycetota</taxon>
        <taxon>Actinomycetes</taxon>
        <taxon>Streptosporangiales</taxon>
        <taxon>Nocardiopsidaceae</taxon>
        <taxon>Spinactinospora</taxon>
    </lineage>
</organism>
<dbReference type="GO" id="GO:0004458">
    <property type="term" value="F:D-lactate dehydrogenase (cytochrome) activity"/>
    <property type="evidence" value="ECO:0007669"/>
    <property type="project" value="TreeGrafter"/>
</dbReference>
<dbReference type="InterPro" id="IPR036318">
    <property type="entry name" value="FAD-bd_PCMH-like_sf"/>
</dbReference>
<gene>
    <name evidence="10" type="ORF">HDA32_003263</name>
</gene>
<dbReference type="InterPro" id="IPR016164">
    <property type="entry name" value="FAD-linked_Oxase-like_C"/>
</dbReference>
<keyword evidence="5" id="KW-0560">Oxidoreductase</keyword>
<dbReference type="Proteomes" id="UP000589036">
    <property type="component" value="Unassembled WGS sequence"/>
</dbReference>
<evidence type="ECO:0000313" key="11">
    <source>
        <dbReference type="Proteomes" id="UP000589036"/>
    </source>
</evidence>
<dbReference type="InterPro" id="IPR017896">
    <property type="entry name" value="4Fe4S_Fe-S-bd"/>
</dbReference>
<evidence type="ECO:0000256" key="1">
    <source>
        <dbReference type="ARBA" id="ARBA00001974"/>
    </source>
</evidence>
<keyword evidence="2" id="KW-0285">Flavoprotein</keyword>
<dbReference type="PANTHER" id="PTHR11748">
    <property type="entry name" value="D-LACTATE DEHYDROGENASE"/>
    <property type="match status" value="1"/>
</dbReference>
<protein>
    <submittedName>
        <fullName evidence="10">FAD/FMN-containing dehydrogenase/Fe-S oxidoreductase</fullName>
    </submittedName>
</protein>
<dbReference type="RefSeq" id="WP_179643980.1">
    <property type="nucleotide sequence ID" value="NZ_BAAAYY010000016.1"/>
</dbReference>
<dbReference type="GO" id="GO:0051536">
    <property type="term" value="F:iron-sulfur cluster binding"/>
    <property type="evidence" value="ECO:0007669"/>
    <property type="project" value="UniProtKB-KW"/>
</dbReference>
<feature type="compositionally biased region" description="Basic and acidic residues" evidence="8">
    <location>
        <begin position="1001"/>
        <end position="1017"/>
    </location>
</feature>
<evidence type="ECO:0000313" key="10">
    <source>
        <dbReference type="EMBL" id="NYE48143.1"/>
    </source>
</evidence>
<feature type="domain" description="FAD-binding PCMH-type" evidence="9">
    <location>
        <begin position="52"/>
        <end position="281"/>
    </location>
</feature>
<dbReference type="InterPro" id="IPR016167">
    <property type="entry name" value="FAD-bd_PCMH_sub1"/>
</dbReference>
<reference evidence="10 11" key="1">
    <citation type="submission" date="2020-07" db="EMBL/GenBank/DDBJ databases">
        <title>Sequencing the genomes of 1000 actinobacteria strains.</title>
        <authorList>
            <person name="Klenk H.-P."/>
        </authorList>
    </citation>
    <scope>NUCLEOTIDE SEQUENCE [LARGE SCALE GENOMIC DNA]</scope>
    <source>
        <strain evidence="10 11">CXB654</strain>
    </source>
</reference>
<evidence type="ECO:0000256" key="3">
    <source>
        <dbReference type="ARBA" id="ARBA00022723"/>
    </source>
</evidence>
<evidence type="ECO:0000256" key="8">
    <source>
        <dbReference type="SAM" id="MobiDB-lite"/>
    </source>
</evidence>
<dbReference type="Gene3D" id="3.30.70.2740">
    <property type="match status" value="1"/>
</dbReference>
<dbReference type="InterPro" id="IPR006094">
    <property type="entry name" value="Oxid_FAD_bind_N"/>
</dbReference>
<name>A0A852TZD9_9ACTN</name>
<evidence type="ECO:0000256" key="7">
    <source>
        <dbReference type="ARBA" id="ARBA00023014"/>
    </source>
</evidence>
<evidence type="ECO:0000259" key="9">
    <source>
        <dbReference type="PROSITE" id="PS51387"/>
    </source>
</evidence>
<dbReference type="InterPro" id="IPR004113">
    <property type="entry name" value="FAD-bd_oxidored_4_C"/>
</dbReference>
<evidence type="ECO:0000256" key="2">
    <source>
        <dbReference type="ARBA" id="ARBA00022630"/>
    </source>
</evidence>
<dbReference type="SUPFAM" id="SSF55103">
    <property type="entry name" value="FAD-linked oxidases, C-terminal domain"/>
    <property type="match status" value="1"/>
</dbReference>
<evidence type="ECO:0000256" key="6">
    <source>
        <dbReference type="ARBA" id="ARBA00023004"/>
    </source>
</evidence>
<keyword evidence="3" id="KW-0479">Metal-binding</keyword>
<dbReference type="InterPro" id="IPR017900">
    <property type="entry name" value="4Fe4S_Fe_S_CS"/>
</dbReference>
<proteinExistence type="predicted"/>
<evidence type="ECO:0000256" key="5">
    <source>
        <dbReference type="ARBA" id="ARBA00023002"/>
    </source>
</evidence>
<dbReference type="GO" id="GO:0046872">
    <property type="term" value="F:metal ion binding"/>
    <property type="evidence" value="ECO:0007669"/>
    <property type="project" value="UniProtKB-KW"/>
</dbReference>
<dbReference type="InterPro" id="IPR016169">
    <property type="entry name" value="FAD-bd_PCMH_sub2"/>
</dbReference>
<feature type="compositionally biased region" description="Basic residues" evidence="8">
    <location>
        <begin position="1018"/>
        <end position="1030"/>
    </location>
</feature>
<dbReference type="EMBL" id="JACCCC010000001">
    <property type="protein sequence ID" value="NYE48143.1"/>
    <property type="molecule type" value="Genomic_DNA"/>
</dbReference>
<dbReference type="PANTHER" id="PTHR11748:SF119">
    <property type="entry name" value="D-2-HYDROXYGLUTARATE DEHYDROGENASE"/>
    <property type="match status" value="1"/>
</dbReference>
<dbReference type="SUPFAM" id="SSF46548">
    <property type="entry name" value="alpha-helical ferredoxin"/>
    <property type="match status" value="1"/>
</dbReference>
<dbReference type="Pfam" id="PF02754">
    <property type="entry name" value="CCG"/>
    <property type="match status" value="1"/>
</dbReference>
<dbReference type="GO" id="GO:0008720">
    <property type="term" value="F:D-lactate dehydrogenase (NAD+) activity"/>
    <property type="evidence" value="ECO:0007669"/>
    <property type="project" value="TreeGrafter"/>
</dbReference>
<keyword evidence="6" id="KW-0408">Iron</keyword>
<dbReference type="SUPFAM" id="SSF56176">
    <property type="entry name" value="FAD-binding/transporter-associated domain-like"/>
    <property type="match status" value="1"/>
</dbReference>
<dbReference type="Gene3D" id="3.30.43.10">
    <property type="entry name" value="Uridine Diphospho-n-acetylenolpyruvylglucosamine Reductase, domain 2"/>
    <property type="match status" value="1"/>
</dbReference>
<keyword evidence="11" id="KW-1185">Reference proteome</keyword>
<dbReference type="AlphaFoldDB" id="A0A852TZD9"/>
<dbReference type="GO" id="GO:0071949">
    <property type="term" value="F:FAD binding"/>
    <property type="evidence" value="ECO:0007669"/>
    <property type="project" value="InterPro"/>
</dbReference>
<dbReference type="Gene3D" id="3.30.465.10">
    <property type="match status" value="1"/>
</dbReference>
<dbReference type="Pfam" id="PF02913">
    <property type="entry name" value="FAD-oxidase_C"/>
    <property type="match status" value="1"/>
</dbReference>
<accession>A0A852TZD9</accession>
<dbReference type="GO" id="GO:1903457">
    <property type="term" value="P:lactate catabolic process"/>
    <property type="evidence" value="ECO:0007669"/>
    <property type="project" value="TreeGrafter"/>
</dbReference>
<evidence type="ECO:0000256" key="4">
    <source>
        <dbReference type="ARBA" id="ARBA00022827"/>
    </source>
</evidence>
<dbReference type="Pfam" id="PF13183">
    <property type="entry name" value="Fer4_8"/>
    <property type="match status" value="1"/>
</dbReference>
<keyword evidence="4" id="KW-0274">FAD</keyword>
<dbReference type="Pfam" id="PF01565">
    <property type="entry name" value="FAD_binding_4"/>
    <property type="match status" value="1"/>
</dbReference>
<comment type="caution">
    <text evidence="10">The sequence shown here is derived from an EMBL/GenBank/DDBJ whole genome shotgun (WGS) entry which is preliminary data.</text>
</comment>
<dbReference type="PROSITE" id="PS51387">
    <property type="entry name" value="FAD_PCMH"/>
    <property type="match status" value="1"/>
</dbReference>
<dbReference type="InterPro" id="IPR004017">
    <property type="entry name" value="Cys_rich_dom"/>
</dbReference>
<dbReference type="InterPro" id="IPR016166">
    <property type="entry name" value="FAD-bd_PCMH"/>
</dbReference>
<dbReference type="PROSITE" id="PS00198">
    <property type="entry name" value="4FE4S_FER_1"/>
    <property type="match status" value="1"/>
</dbReference>
<keyword evidence="7" id="KW-0411">Iron-sulfur</keyword>